<evidence type="ECO:0000313" key="2">
    <source>
        <dbReference type="EMBL" id="KDN20915.1"/>
    </source>
</evidence>
<proteinExistence type="predicted"/>
<dbReference type="Proteomes" id="UP000027345">
    <property type="component" value="Unassembled WGS sequence"/>
</dbReference>
<sequence>MPPTGPVPAIDAPLPGSDVDPGLLEYLRARHAGERFLFATGDASTASPYLAAGYSVLPMGGFTGFWPYPEPDEVAGLVRAGQLRFLYLTAVPGLPGCSANARRGRAATARRCRSGPRAA</sequence>
<accession>A0A066U1E0</accession>
<comment type="caution">
    <text evidence="2">The sequence shown here is derived from an EMBL/GenBank/DDBJ whole genome shotgun (WGS) entry which is preliminary data.</text>
</comment>
<organism evidence="2 3">
    <name type="scientific">Amycolatopsis rifamycinica</name>
    <dbReference type="NCBI Taxonomy" id="287986"/>
    <lineage>
        <taxon>Bacteria</taxon>
        <taxon>Bacillati</taxon>
        <taxon>Actinomycetota</taxon>
        <taxon>Actinomycetes</taxon>
        <taxon>Pseudonocardiales</taxon>
        <taxon>Pseudonocardiaceae</taxon>
        <taxon>Amycolatopsis</taxon>
    </lineage>
</organism>
<dbReference type="InterPro" id="IPR056785">
    <property type="entry name" value="YkcA/B-like_C"/>
</dbReference>
<name>A0A066U1E0_9PSEU</name>
<dbReference type="STRING" id="287986.DV20_17480"/>
<evidence type="ECO:0000259" key="1">
    <source>
        <dbReference type="Pfam" id="PF24878"/>
    </source>
</evidence>
<dbReference type="Pfam" id="PF24878">
    <property type="entry name" value="YkcB_C"/>
    <property type="match status" value="1"/>
</dbReference>
<dbReference type="eggNOG" id="COG1807">
    <property type="taxonomic scope" value="Bacteria"/>
</dbReference>
<dbReference type="AlphaFoldDB" id="A0A066U1E0"/>
<protein>
    <recommendedName>
        <fullName evidence="1">Putative mannosyltransferase YkcA/B-like C-terminal domain-containing protein</fullName>
    </recommendedName>
</protein>
<evidence type="ECO:0000313" key="3">
    <source>
        <dbReference type="Proteomes" id="UP000027345"/>
    </source>
</evidence>
<keyword evidence="3" id="KW-1185">Reference proteome</keyword>
<dbReference type="EMBL" id="JMQI01000034">
    <property type="protein sequence ID" value="KDN20915.1"/>
    <property type="molecule type" value="Genomic_DNA"/>
</dbReference>
<gene>
    <name evidence="2" type="ORF">DV20_17480</name>
</gene>
<reference evidence="2 3" key="1">
    <citation type="submission" date="2014-05" db="EMBL/GenBank/DDBJ databases">
        <title>Draft genome sequence of Amycolatopsis rifamycinica DSM 46095.</title>
        <authorList>
            <person name="Lal R."/>
            <person name="Saxena A."/>
            <person name="Kumari R."/>
            <person name="Mukherjee U."/>
            <person name="Singh P."/>
            <person name="Sangwan N."/>
            <person name="Mahato N.K."/>
        </authorList>
    </citation>
    <scope>NUCLEOTIDE SEQUENCE [LARGE SCALE GENOMIC DNA]</scope>
    <source>
        <strain evidence="2 3">DSM 46095</strain>
    </source>
</reference>
<feature type="domain" description="Putative mannosyltransferase YkcA/B-like C-terminal" evidence="1">
    <location>
        <begin position="23"/>
        <end position="90"/>
    </location>
</feature>